<evidence type="ECO:0000313" key="2">
    <source>
        <dbReference type="EMBL" id="KAG2992795.1"/>
    </source>
</evidence>
<protein>
    <submittedName>
        <fullName evidence="2">Uncharacterized protein</fullName>
    </submittedName>
</protein>
<evidence type="ECO:0000256" key="1">
    <source>
        <dbReference type="SAM" id="MobiDB-lite"/>
    </source>
</evidence>
<name>A0A8T1GIY2_9STRA</name>
<gene>
    <name evidence="2" type="ORF">PC118_g4371</name>
</gene>
<dbReference type="Proteomes" id="UP000697107">
    <property type="component" value="Unassembled WGS sequence"/>
</dbReference>
<dbReference type="EMBL" id="RCML01000081">
    <property type="protein sequence ID" value="KAG2992795.1"/>
    <property type="molecule type" value="Genomic_DNA"/>
</dbReference>
<proteinExistence type="predicted"/>
<feature type="compositionally biased region" description="Polar residues" evidence="1">
    <location>
        <begin position="33"/>
        <end position="43"/>
    </location>
</feature>
<organism evidence="2 3">
    <name type="scientific">Phytophthora cactorum</name>
    <dbReference type="NCBI Taxonomy" id="29920"/>
    <lineage>
        <taxon>Eukaryota</taxon>
        <taxon>Sar</taxon>
        <taxon>Stramenopiles</taxon>
        <taxon>Oomycota</taxon>
        <taxon>Peronosporomycetes</taxon>
        <taxon>Peronosporales</taxon>
        <taxon>Peronosporaceae</taxon>
        <taxon>Phytophthora</taxon>
    </lineage>
</organism>
<comment type="caution">
    <text evidence="2">The sequence shown here is derived from an EMBL/GenBank/DDBJ whole genome shotgun (WGS) entry which is preliminary data.</text>
</comment>
<dbReference type="AlphaFoldDB" id="A0A8T1GIY2"/>
<feature type="region of interest" description="Disordered" evidence="1">
    <location>
        <begin position="18"/>
        <end position="45"/>
    </location>
</feature>
<accession>A0A8T1GIY2</accession>
<reference evidence="2" key="1">
    <citation type="submission" date="2018-10" db="EMBL/GenBank/DDBJ databases">
        <title>Effector identification in a new, highly contiguous assembly of the strawberry crown rot pathogen Phytophthora cactorum.</title>
        <authorList>
            <person name="Armitage A.D."/>
            <person name="Nellist C.F."/>
            <person name="Bates H."/>
            <person name="Vickerstaff R.J."/>
            <person name="Harrison R.J."/>
        </authorList>
    </citation>
    <scope>NUCLEOTIDE SEQUENCE</scope>
    <source>
        <strain evidence="2">P415</strain>
    </source>
</reference>
<evidence type="ECO:0000313" key="3">
    <source>
        <dbReference type="Proteomes" id="UP000697107"/>
    </source>
</evidence>
<sequence length="151" mass="16709">MTLLVSIARAATQLQRQLAEDTARRNTPVRSLRTPTPQRTSSFPEPHIRRTEARTLVVAHRATVFLPLGSPHRAQHALIDSNILFAAQNPQRDLFGSRTATRTGLVATPTTRADTEPPREGANRVTSVLRLQTLCPSTQCHDHQQRGALLP</sequence>